<dbReference type="Gene3D" id="2.115.10.20">
    <property type="entry name" value="Glycosyl hydrolase domain, family 43"/>
    <property type="match status" value="1"/>
</dbReference>
<accession>A0A3D2SD69</accession>
<dbReference type="Proteomes" id="UP000263098">
    <property type="component" value="Unassembled WGS sequence"/>
</dbReference>
<dbReference type="SUPFAM" id="SSF75005">
    <property type="entry name" value="Arabinanase/levansucrase/invertase"/>
    <property type="match status" value="1"/>
</dbReference>
<evidence type="ECO:0000313" key="2">
    <source>
        <dbReference type="Proteomes" id="UP000263098"/>
    </source>
</evidence>
<dbReference type="EMBL" id="DPVG01000015">
    <property type="protein sequence ID" value="HCK23271.1"/>
    <property type="molecule type" value="Genomic_DNA"/>
</dbReference>
<evidence type="ECO:0008006" key="3">
    <source>
        <dbReference type="Google" id="ProtNLM"/>
    </source>
</evidence>
<organism evidence="1 2">
    <name type="scientific">Bacteroides graminisolvens</name>
    <dbReference type="NCBI Taxonomy" id="477666"/>
    <lineage>
        <taxon>Bacteria</taxon>
        <taxon>Pseudomonadati</taxon>
        <taxon>Bacteroidota</taxon>
        <taxon>Bacteroidia</taxon>
        <taxon>Bacteroidales</taxon>
        <taxon>Bacteroidaceae</taxon>
        <taxon>Bacteroides</taxon>
    </lineage>
</organism>
<gene>
    <name evidence="1" type="ORF">DHW31_00555</name>
</gene>
<dbReference type="InterPro" id="IPR023296">
    <property type="entry name" value="Glyco_hydro_beta-prop_sf"/>
</dbReference>
<name>A0A3D2SD69_9BACE</name>
<comment type="caution">
    <text evidence="1">The sequence shown here is derived from an EMBL/GenBank/DDBJ whole genome shotgun (WGS) entry which is preliminary data.</text>
</comment>
<proteinExistence type="predicted"/>
<protein>
    <recommendedName>
        <fullName evidence="3">Glycosyl hydrolase family 32 N-terminal domain-containing protein</fullName>
    </recommendedName>
</protein>
<dbReference type="AlphaFoldDB" id="A0A3D2SD69"/>
<evidence type="ECO:0000313" key="1">
    <source>
        <dbReference type="EMBL" id="HCK23271.1"/>
    </source>
</evidence>
<sequence>MSTGENANRLFGLFKSLSNPPFFLYRICHYLNRFVPFKLASYIYKRNKKDYEREGVSDYLLATFDGSGQFVHPDIAYFGGQYWLAVTPYPYGMEEYENPCIYQGYDLTHLKVPKGPIAKQHKHTQGIHLSDPCFAVNNGNLYCFYRESERKGDTEEQTVWGIQYSESNNCWSEPVLILNSVDDKILSPAILFDEKGELTVFYVSSLNDSYSLVSTKAEGVISNLTKQRILGAPDDYYLWHIGITRVKDIKKENSDSKQLAGLFLFKSRQEGGGMKLYETSNDGVDSKWIIVREVEMPEEIKDIVTFPYKSCYIPKQNGNILLSFRDKMSRNRMIILNNKLLQKND</sequence>
<reference evidence="1 2" key="1">
    <citation type="journal article" date="2018" name="Nat. Biotechnol.">
        <title>A standardized bacterial taxonomy based on genome phylogeny substantially revises the tree of life.</title>
        <authorList>
            <person name="Parks D.H."/>
            <person name="Chuvochina M."/>
            <person name="Waite D.W."/>
            <person name="Rinke C."/>
            <person name="Skarshewski A."/>
            <person name="Chaumeil P.A."/>
            <person name="Hugenholtz P."/>
        </authorList>
    </citation>
    <scope>NUCLEOTIDE SEQUENCE [LARGE SCALE GENOMIC DNA]</scope>
    <source>
        <strain evidence="1">UBA9667</strain>
    </source>
</reference>